<dbReference type="EMBL" id="CP069362">
    <property type="protein sequence ID" value="WGS65338.1"/>
    <property type="molecule type" value="Genomic_DNA"/>
</dbReference>
<dbReference type="Pfam" id="PF01979">
    <property type="entry name" value="Amidohydro_1"/>
    <property type="match status" value="1"/>
</dbReference>
<feature type="domain" description="Amidohydrolase-related" evidence="2">
    <location>
        <begin position="52"/>
        <end position="387"/>
    </location>
</feature>
<proteinExistence type="predicted"/>
<protein>
    <submittedName>
        <fullName evidence="3">Amidohydrolase</fullName>
    </submittedName>
</protein>
<keyword evidence="1" id="KW-0378">Hydrolase</keyword>
<dbReference type="Gene3D" id="2.30.40.10">
    <property type="entry name" value="Urease, subunit C, domain 1"/>
    <property type="match status" value="1"/>
</dbReference>
<dbReference type="InterPro" id="IPR032466">
    <property type="entry name" value="Metal_Hydrolase"/>
</dbReference>
<evidence type="ECO:0000259" key="2">
    <source>
        <dbReference type="Pfam" id="PF01979"/>
    </source>
</evidence>
<keyword evidence="4" id="KW-1185">Reference proteome</keyword>
<organism evidence="3 4">
    <name type="scientific">Marinitoga aeolica</name>
    <dbReference type="NCBI Taxonomy" id="2809031"/>
    <lineage>
        <taxon>Bacteria</taxon>
        <taxon>Thermotogati</taxon>
        <taxon>Thermotogota</taxon>
        <taxon>Thermotogae</taxon>
        <taxon>Petrotogales</taxon>
        <taxon>Petrotogaceae</taxon>
        <taxon>Marinitoga</taxon>
    </lineage>
</organism>
<name>A0ABY8PRU1_9BACT</name>
<dbReference type="InterPro" id="IPR050287">
    <property type="entry name" value="MTA/SAH_deaminase"/>
</dbReference>
<dbReference type="InterPro" id="IPR006680">
    <property type="entry name" value="Amidohydro-rel"/>
</dbReference>
<evidence type="ECO:0000313" key="4">
    <source>
        <dbReference type="Proteomes" id="UP001232493"/>
    </source>
</evidence>
<dbReference type="PANTHER" id="PTHR43794:SF11">
    <property type="entry name" value="AMIDOHYDROLASE-RELATED DOMAIN-CONTAINING PROTEIN"/>
    <property type="match status" value="1"/>
</dbReference>
<dbReference type="PANTHER" id="PTHR43794">
    <property type="entry name" value="AMINOHYDROLASE SSNA-RELATED"/>
    <property type="match status" value="1"/>
</dbReference>
<dbReference type="RefSeq" id="WP_280999719.1">
    <property type="nucleotide sequence ID" value="NZ_CP069362.1"/>
</dbReference>
<accession>A0ABY8PRU1</accession>
<evidence type="ECO:0000313" key="3">
    <source>
        <dbReference type="EMBL" id="WGS65338.1"/>
    </source>
</evidence>
<reference evidence="3 4" key="1">
    <citation type="submission" date="2021-02" db="EMBL/GenBank/DDBJ databases">
        <title>Characterization of Marinitoga sp. nov. str. BP5-C20A.</title>
        <authorList>
            <person name="Erauso G."/>
            <person name="Postec A."/>
        </authorList>
    </citation>
    <scope>NUCLEOTIDE SEQUENCE [LARGE SCALE GENOMIC DNA]</scope>
    <source>
        <strain evidence="3 4">BP5-C20A</strain>
    </source>
</reference>
<sequence>MKKLLKNGYVLMSADADIKKMDILIEDEKIMEINDEIENFSGKIYDMSGKLIIPGFINTHTHLAMSLFRGIGDDLLLQDWLFNEMFPREDLLNDDLTYYGSLISILEMLSKGVTTVVDMYLFMKGTAEAVKNTGIRAFLTRGLGYDNDEGWKKRIDETIYLFENYHDKYNIKVGFGPHAPYTCPMHKLEEIAELSKKYNTFVTIHLYESKNERELYTFEDIEKTGLFKNNVIAAHCVHVDEKDIKILAKNEVTVSHNPSSNLKLGNGIAPILKMLDHEVNITLGTDGAASNNTLNLWEEMRIATLLQKMNGPEKFKTEESLRMVWENGGYALNEKIGRLEEDYMADLAVIDLKSIELYPNDLNRIKSHIVYSPINKVYATMVGGEWVYYNGEYPKLKENDYYEKFHKLYFELEEKFKNKKEND</sequence>
<dbReference type="CDD" id="cd01298">
    <property type="entry name" value="ATZ_TRZ_like"/>
    <property type="match status" value="1"/>
</dbReference>
<evidence type="ECO:0000256" key="1">
    <source>
        <dbReference type="ARBA" id="ARBA00022801"/>
    </source>
</evidence>
<dbReference type="Proteomes" id="UP001232493">
    <property type="component" value="Chromosome"/>
</dbReference>
<dbReference type="SUPFAM" id="SSF51556">
    <property type="entry name" value="Metallo-dependent hydrolases"/>
    <property type="match status" value="1"/>
</dbReference>
<dbReference type="SUPFAM" id="SSF51338">
    <property type="entry name" value="Composite domain of metallo-dependent hydrolases"/>
    <property type="match status" value="1"/>
</dbReference>
<dbReference type="Gene3D" id="3.20.20.140">
    <property type="entry name" value="Metal-dependent hydrolases"/>
    <property type="match status" value="1"/>
</dbReference>
<gene>
    <name evidence="3" type="ORF">JRV97_01930</name>
</gene>
<dbReference type="InterPro" id="IPR011059">
    <property type="entry name" value="Metal-dep_hydrolase_composite"/>
</dbReference>